<reference evidence="1 2" key="1">
    <citation type="submission" date="2017-09" db="EMBL/GenBank/DDBJ databases">
        <title>Large-scale bioinformatics analysis of Bacillus genomes uncovers conserved roles of natural products in bacterial physiology.</title>
        <authorList>
            <consortium name="Agbiome Team Llc"/>
            <person name="Bleich R.M."/>
            <person name="Grubbs K.J."/>
            <person name="Santa Maria K.C."/>
            <person name="Allen S.E."/>
            <person name="Farag S."/>
            <person name="Shank E.A."/>
            <person name="Bowers A."/>
        </authorList>
    </citation>
    <scope>NUCLEOTIDE SEQUENCE [LARGE SCALE GENOMIC DNA]</scope>
    <source>
        <strain evidence="1 2">AFS083741</strain>
    </source>
</reference>
<comment type="caution">
    <text evidence="1">The sequence shown here is derived from an EMBL/GenBank/DDBJ whole genome shotgun (WGS) entry which is preliminary data.</text>
</comment>
<name>A0A9X6ZXH8_BACCE</name>
<protein>
    <submittedName>
        <fullName evidence="1">Transposase</fullName>
    </submittedName>
</protein>
<evidence type="ECO:0000313" key="1">
    <source>
        <dbReference type="EMBL" id="PFK07597.1"/>
    </source>
</evidence>
<gene>
    <name evidence="1" type="ORF">COI98_27225</name>
</gene>
<feature type="non-terminal residue" evidence="1">
    <location>
        <position position="1"/>
    </location>
</feature>
<dbReference type="EMBL" id="NUWJ01000288">
    <property type="protein sequence ID" value="PFK07597.1"/>
    <property type="molecule type" value="Genomic_DNA"/>
</dbReference>
<dbReference type="Proteomes" id="UP000224413">
    <property type="component" value="Unassembled WGS sequence"/>
</dbReference>
<sequence>KDLAIGFSELDVQKYELLIKTTSRATEIAQQHGREDLIENHNKNLKQYKDIISALKEGNIIFGRQERMKRRRDGTI</sequence>
<dbReference type="AlphaFoldDB" id="A0A9X6ZXH8"/>
<organism evidence="1 2">
    <name type="scientific">Bacillus cereus</name>
    <dbReference type="NCBI Taxonomy" id="1396"/>
    <lineage>
        <taxon>Bacteria</taxon>
        <taxon>Bacillati</taxon>
        <taxon>Bacillota</taxon>
        <taxon>Bacilli</taxon>
        <taxon>Bacillales</taxon>
        <taxon>Bacillaceae</taxon>
        <taxon>Bacillus</taxon>
        <taxon>Bacillus cereus group</taxon>
    </lineage>
</organism>
<proteinExistence type="predicted"/>
<evidence type="ECO:0000313" key="2">
    <source>
        <dbReference type="Proteomes" id="UP000224413"/>
    </source>
</evidence>
<accession>A0A9X6ZXH8</accession>